<keyword evidence="2" id="KW-1185">Reference proteome</keyword>
<proteinExistence type="predicted"/>
<dbReference type="Proteomes" id="UP001066276">
    <property type="component" value="Chromosome 2_1"/>
</dbReference>
<reference evidence="1" key="1">
    <citation type="journal article" date="2022" name="bioRxiv">
        <title>Sequencing and chromosome-scale assembly of the giantPleurodeles waltlgenome.</title>
        <authorList>
            <person name="Brown T."/>
            <person name="Elewa A."/>
            <person name="Iarovenko S."/>
            <person name="Subramanian E."/>
            <person name="Araus A.J."/>
            <person name="Petzold A."/>
            <person name="Susuki M."/>
            <person name="Suzuki K.-i.T."/>
            <person name="Hayashi T."/>
            <person name="Toyoda A."/>
            <person name="Oliveira C."/>
            <person name="Osipova E."/>
            <person name="Leigh N.D."/>
            <person name="Simon A."/>
            <person name="Yun M.H."/>
        </authorList>
    </citation>
    <scope>NUCLEOTIDE SEQUENCE</scope>
    <source>
        <strain evidence="1">20211129_DDA</strain>
        <tissue evidence="1">Liver</tissue>
    </source>
</reference>
<protein>
    <submittedName>
        <fullName evidence="1">Uncharacterized protein</fullName>
    </submittedName>
</protein>
<name>A0AAV7VTM5_PLEWA</name>
<comment type="caution">
    <text evidence="1">The sequence shown here is derived from an EMBL/GenBank/DDBJ whole genome shotgun (WGS) entry which is preliminary data.</text>
</comment>
<gene>
    <name evidence="1" type="ORF">NDU88_007806</name>
</gene>
<organism evidence="1 2">
    <name type="scientific">Pleurodeles waltl</name>
    <name type="common">Iberian ribbed newt</name>
    <dbReference type="NCBI Taxonomy" id="8319"/>
    <lineage>
        <taxon>Eukaryota</taxon>
        <taxon>Metazoa</taxon>
        <taxon>Chordata</taxon>
        <taxon>Craniata</taxon>
        <taxon>Vertebrata</taxon>
        <taxon>Euteleostomi</taxon>
        <taxon>Amphibia</taxon>
        <taxon>Batrachia</taxon>
        <taxon>Caudata</taxon>
        <taxon>Salamandroidea</taxon>
        <taxon>Salamandridae</taxon>
        <taxon>Pleurodelinae</taxon>
        <taxon>Pleurodeles</taxon>
    </lineage>
</organism>
<dbReference type="AlphaFoldDB" id="A0AAV7VTM5"/>
<dbReference type="EMBL" id="JANPWB010000003">
    <property type="protein sequence ID" value="KAJ1204025.1"/>
    <property type="molecule type" value="Genomic_DNA"/>
</dbReference>
<evidence type="ECO:0000313" key="2">
    <source>
        <dbReference type="Proteomes" id="UP001066276"/>
    </source>
</evidence>
<accession>A0AAV7VTM5</accession>
<evidence type="ECO:0000313" key="1">
    <source>
        <dbReference type="EMBL" id="KAJ1204025.1"/>
    </source>
</evidence>
<sequence>MREALGRNPIVPVSFFLEKPAAAKEQQQRAAASGFASVCSTLQAHRNAVLRLPTSPFPVRRGARGSAL</sequence>